<evidence type="ECO:0000313" key="3">
    <source>
        <dbReference type="Proteomes" id="UP000235786"/>
    </source>
</evidence>
<organism evidence="2 3">
    <name type="scientific">Hyaloscypha variabilis (strain UAMH 11265 / GT02V1 / F)</name>
    <name type="common">Meliniomyces variabilis</name>
    <dbReference type="NCBI Taxonomy" id="1149755"/>
    <lineage>
        <taxon>Eukaryota</taxon>
        <taxon>Fungi</taxon>
        <taxon>Dikarya</taxon>
        <taxon>Ascomycota</taxon>
        <taxon>Pezizomycotina</taxon>
        <taxon>Leotiomycetes</taxon>
        <taxon>Helotiales</taxon>
        <taxon>Hyaloscyphaceae</taxon>
        <taxon>Hyaloscypha</taxon>
        <taxon>Hyaloscypha variabilis</taxon>
    </lineage>
</organism>
<name>A0A2J6SEB0_HYAVF</name>
<keyword evidence="3" id="KW-1185">Reference proteome</keyword>
<reference evidence="2 3" key="1">
    <citation type="submission" date="2016-04" db="EMBL/GenBank/DDBJ databases">
        <title>A degradative enzymes factory behind the ericoid mycorrhizal symbiosis.</title>
        <authorList>
            <consortium name="DOE Joint Genome Institute"/>
            <person name="Martino E."/>
            <person name="Morin E."/>
            <person name="Grelet G."/>
            <person name="Kuo A."/>
            <person name="Kohler A."/>
            <person name="Daghino S."/>
            <person name="Barry K."/>
            <person name="Choi C."/>
            <person name="Cichocki N."/>
            <person name="Clum A."/>
            <person name="Copeland A."/>
            <person name="Hainaut M."/>
            <person name="Haridas S."/>
            <person name="Labutti K."/>
            <person name="Lindquist E."/>
            <person name="Lipzen A."/>
            <person name="Khouja H.-R."/>
            <person name="Murat C."/>
            <person name="Ohm R."/>
            <person name="Olson A."/>
            <person name="Spatafora J."/>
            <person name="Veneault-Fourrey C."/>
            <person name="Henrissat B."/>
            <person name="Grigoriev I."/>
            <person name="Martin F."/>
            <person name="Perotto S."/>
        </authorList>
    </citation>
    <scope>NUCLEOTIDE SEQUENCE [LARGE SCALE GENOMIC DNA]</scope>
    <source>
        <strain evidence="2 3">F</strain>
    </source>
</reference>
<sequence>MENGIYRYRFSSPRSAGHLQSPKLQLRYPRRPLTLPLPKEKMAELEPEISRIEKKIQEGTSFSSNDDGESSENDRTSSEGEDEGVGEWTDDESEGEPAIGAEEVPKEQRTDEERGLEVVPPRGRPYV</sequence>
<evidence type="ECO:0000313" key="2">
    <source>
        <dbReference type="EMBL" id="PMD49098.1"/>
    </source>
</evidence>
<accession>A0A2J6SEB0</accession>
<dbReference type="Proteomes" id="UP000235786">
    <property type="component" value="Unassembled WGS sequence"/>
</dbReference>
<dbReference type="EMBL" id="KZ613937">
    <property type="protein sequence ID" value="PMD49098.1"/>
    <property type="molecule type" value="Genomic_DNA"/>
</dbReference>
<feature type="compositionally biased region" description="Basic and acidic residues" evidence="1">
    <location>
        <begin position="38"/>
        <end position="57"/>
    </location>
</feature>
<gene>
    <name evidence="2" type="ORF">L207DRAFT_575735</name>
</gene>
<feature type="compositionally biased region" description="Basic and acidic residues" evidence="1">
    <location>
        <begin position="103"/>
        <end position="116"/>
    </location>
</feature>
<feature type="region of interest" description="Disordered" evidence="1">
    <location>
        <begin position="1"/>
        <end position="127"/>
    </location>
</feature>
<dbReference type="AlphaFoldDB" id="A0A2J6SEB0"/>
<proteinExistence type="predicted"/>
<evidence type="ECO:0000256" key="1">
    <source>
        <dbReference type="SAM" id="MobiDB-lite"/>
    </source>
</evidence>
<protein>
    <submittedName>
        <fullName evidence="2">Uncharacterized protein</fullName>
    </submittedName>
</protein>
<feature type="compositionally biased region" description="Acidic residues" evidence="1">
    <location>
        <begin position="79"/>
        <end position="95"/>
    </location>
</feature>